<dbReference type="GO" id="GO:0005634">
    <property type="term" value="C:nucleus"/>
    <property type="evidence" value="ECO:0007669"/>
    <property type="project" value="UniProtKB-SubCell"/>
</dbReference>
<sequence length="177" mass="19870">MLVGKNSIQETYYDILHVKEDASYKEIRVSYRSAILNFHPDKLVKTNEMVNPSEESGDRFLKVQKAWEILSNSMSRALYDNELQGSRAEIGVAEDVGIYDMMVEDNGDTLVLCYQCQCGDYFSVDSLELGTTGYELLRDINKVSLHTGDGLPASLVLPCRSCSLQLRLLINVKKSSS</sequence>
<keyword evidence="4" id="KW-0479">Metal-binding</keyword>
<evidence type="ECO:0000256" key="1">
    <source>
        <dbReference type="ARBA" id="ARBA00004123"/>
    </source>
</evidence>
<feature type="domain" description="DPH-type MB" evidence="8">
    <location>
        <begin position="92"/>
        <end position="171"/>
    </location>
</feature>
<dbReference type="PROSITE" id="PS50076">
    <property type="entry name" value="DNAJ_2"/>
    <property type="match status" value="1"/>
</dbReference>
<dbReference type="Gene3D" id="1.10.287.110">
    <property type="entry name" value="DnaJ domain"/>
    <property type="match status" value="1"/>
</dbReference>
<dbReference type="InterPro" id="IPR007872">
    <property type="entry name" value="DPH_MB_dom"/>
</dbReference>
<dbReference type="PANTHER" id="PTHR21454:SF47">
    <property type="entry name" value="DNAJ HEAT SHOCK N-TERMINAL DOMAIN-CONTAINING PROTEIN"/>
    <property type="match status" value="1"/>
</dbReference>
<dbReference type="GO" id="GO:0017183">
    <property type="term" value="P:protein histidyl modification to diphthamide"/>
    <property type="evidence" value="ECO:0007669"/>
    <property type="project" value="InterPro"/>
</dbReference>
<dbReference type="InterPro" id="IPR036671">
    <property type="entry name" value="DPH_MB_sf"/>
</dbReference>
<dbReference type="Proteomes" id="UP000593562">
    <property type="component" value="Unassembled WGS sequence"/>
</dbReference>
<proteinExistence type="inferred from homology"/>
<dbReference type="PANTHER" id="PTHR21454">
    <property type="entry name" value="DPH3 HOMOLOG-RELATED"/>
    <property type="match status" value="1"/>
</dbReference>
<dbReference type="EMBL" id="JAAARO010000018">
    <property type="protein sequence ID" value="KAF5731698.1"/>
    <property type="molecule type" value="Genomic_DNA"/>
</dbReference>
<dbReference type="CDD" id="cd06257">
    <property type="entry name" value="DnaJ"/>
    <property type="match status" value="1"/>
</dbReference>
<dbReference type="SUPFAM" id="SSF46565">
    <property type="entry name" value="Chaperone J-domain"/>
    <property type="match status" value="1"/>
</dbReference>
<dbReference type="Gene3D" id="3.10.660.10">
    <property type="entry name" value="DPH Zinc finger"/>
    <property type="match status" value="1"/>
</dbReference>
<evidence type="ECO:0000256" key="3">
    <source>
        <dbReference type="ARBA" id="ARBA00006169"/>
    </source>
</evidence>
<reference evidence="9 10" key="1">
    <citation type="journal article" date="2020" name="Nat. Commun.">
        <title>Genome of Tripterygium wilfordii and identification of cytochrome P450 involved in triptolide biosynthesis.</title>
        <authorList>
            <person name="Tu L."/>
            <person name="Su P."/>
            <person name="Zhang Z."/>
            <person name="Gao L."/>
            <person name="Wang J."/>
            <person name="Hu T."/>
            <person name="Zhou J."/>
            <person name="Zhang Y."/>
            <person name="Zhao Y."/>
            <person name="Liu Y."/>
            <person name="Song Y."/>
            <person name="Tong Y."/>
            <person name="Lu Y."/>
            <person name="Yang J."/>
            <person name="Xu C."/>
            <person name="Jia M."/>
            <person name="Peters R.J."/>
            <person name="Huang L."/>
            <person name="Gao W."/>
        </authorList>
    </citation>
    <scope>NUCLEOTIDE SEQUENCE [LARGE SCALE GENOMIC DNA]</scope>
    <source>
        <strain evidence="10">cv. XIE 37</strain>
        <tissue evidence="9">Leaf</tissue>
    </source>
</reference>
<keyword evidence="10" id="KW-1185">Reference proteome</keyword>
<dbReference type="Pfam" id="PF00226">
    <property type="entry name" value="DnaJ"/>
    <property type="match status" value="1"/>
</dbReference>
<dbReference type="InterPro" id="IPR044248">
    <property type="entry name" value="DPH3/4-like"/>
</dbReference>
<evidence type="ECO:0000256" key="2">
    <source>
        <dbReference type="ARBA" id="ARBA00004496"/>
    </source>
</evidence>
<gene>
    <name evidence="9" type="ORF">HS088_TW18G00382</name>
</gene>
<evidence type="ECO:0000259" key="7">
    <source>
        <dbReference type="PROSITE" id="PS50076"/>
    </source>
</evidence>
<evidence type="ECO:0000313" key="10">
    <source>
        <dbReference type="Proteomes" id="UP000593562"/>
    </source>
</evidence>
<keyword evidence="5" id="KW-0408">Iron</keyword>
<dbReference type="GO" id="GO:0046872">
    <property type="term" value="F:metal ion binding"/>
    <property type="evidence" value="ECO:0007669"/>
    <property type="project" value="UniProtKB-KW"/>
</dbReference>
<dbReference type="PROSITE" id="PS51074">
    <property type="entry name" value="DPH_MB"/>
    <property type="match status" value="1"/>
</dbReference>
<accession>A0A7J7CC27</accession>
<dbReference type="AlphaFoldDB" id="A0A7J7CC27"/>
<evidence type="ECO:0000256" key="5">
    <source>
        <dbReference type="ARBA" id="ARBA00023004"/>
    </source>
</evidence>
<comment type="subcellular location">
    <subcellularLocation>
        <location evidence="2">Cytoplasm</location>
    </subcellularLocation>
    <subcellularLocation>
        <location evidence="1">Nucleus</location>
    </subcellularLocation>
</comment>
<dbReference type="PRINTS" id="PR00625">
    <property type="entry name" value="JDOMAIN"/>
</dbReference>
<keyword evidence="6" id="KW-0539">Nucleus</keyword>
<protein>
    <submittedName>
        <fullName evidence="9">DPH4</fullName>
    </submittedName>
</protein>
<dbReference type="InterPro" id="IPR001623">
    <property type="entry name" value="DnaJ_domain"/>
</dbReference>
<dbReference type="GO" id="GO:0005829">
    <property type="term" value="C:cytosol"/>
    <property type="evidence" value="ECO:0007669"/>
    <property type="project" value="TreeGrafter"/>
</dbReference>
<evidence type="ECO:0000313" key="9">
    <source>
        <dbReference type="EMBL" id="KAF5731698.1"/>
    </source>
</evidence>
<evidence type="ECO:0000256" key="6">
    <source>
        <dbReference type="ARBA" id="ARBA00023242"/>
    </source>
</evidence>
<organism evidence="9 10">
    <name type="scientific">Tripterygium wilfordii</name>
    <name type="common">Thunder God vine</name>
    <dbReference type="NCBI Taxonomy" id="458696"/>
    <lineage>
        <taxon>Eukaryota</taxon>
        <taxon>Viridiplantae</taxon>
        <taxon>Streptophyta</taxon>
        <taxon>Embryophyta</taxon>
        <taxon>Tracheophyta</taxon>
        <taxon>Spermatophyta</taxon>
        <taxon>Magnoliopsida</taxon>
        <taxon>eudicotyledons</taxon>
        <taxon>Gunneridae</taxon>
        <taxon>Pentapetalae</taxon>
        <taxon>rosids</taxon>
        <taxon>fabids</taxon>
        <taxon>Celastrales</taxon>
        <taxon>Celastraceae</taxon>
        <taxon>Tripterygium</taxon>
    </lineage>
</organism>
<comment type="caution">
    <text evidence="9">The sequence shown here is derived from an EMBL/GenBank/DDBJ whole genome shotgun (WGS) entry which is preliminary data.</text>
</comment>
<feature type="domain" description="J" evidence="7">
    <location>
        <begin position="11"/>
        <end position="83"/>
    </location>
</feature>
<dbReference type="SMART" id="SM00271">
    <property type="entry name" value="DnaJ"/>
    <property type="match status" value="1"/>
</dbReference>
<name>A0A7J7CC27_TRIWF</name>
<dbReference type="InParanoid" id="A0A7J7CC27"/>
<evidence type="ECO:0000259" key="8">
    <source>
        <dbReference type="PROSITE" id="PS51074"/>
    </source>
</evidence>
<evidence type="ECO:0000256" key="4">
    <source>
        <dbReference type="ARBA" id="ARBA00022723"/>
    </source>
</evidence>
<dbReference type="InterPro" id="IPR036869">
    <property type="entry name" value="J_dom_sf"/>
</dbReference>
<comment type="similarity">
    <text evidence="3">Belongs to the DPH4 family.</text>
</comment>
<dbReference type="FunCoup" id="A0A7J7CC27">
    <property type="interactions" value="2875"/>
</dbReference>